<dbReference type="UniPathway" id="UPA00148"/>
<feature type="domain" description="Tetrapyrrole methylase" evidence="8">
    <location>
        <begin position="2"/>
        <end position="207"/>
    </location>
</feature>
<dbReference type="Gene3D" id="3.40.1010.10">
    <property type="entry name" value="Cobalt-precorrin-4 Transmethylase, Domain 1"/>
    <property type="match status" value="1"/>
</dbReference>
<dbReference type="Proteomes" id="UP000296374">
    <property type="component" value="Chromosome"/>
</dbReference>
<gene>
    <name evidence="9" type="primary">cobM</name>
    <name evidence="9" type="ORF">E4191_00885</name>
</gene>
<keyword evidence="3" id="KW-0169">Cobalamin biosynthesis</keyword>
<dbReference type="PROSITE" id="PS00839">
    <property type="entry name" value="SUMT_1"/>
    <property type="match status" value="1"/>
</dbReference>
<keyword evidence="5 7" id="KW-0808">Transferase</keyword>
<evidence type="ECO:0000256" key="5">
    <source>
        <dbReference type="ARBA" id="ARBA00022679"/>
    </source>
</evidence>
<dbReference type="InterPro" id="IPR003043">
    <property type="entry name" value="Uropor_MeTrfase_CS"/>
</dbReference>
<evidence type="ECO:0000313" key="9">
    <source>
        <dbReference type="EMBL" id="QBX33430.1"/>
    </source>
</evidence>
<name>A0A4P7HIH9_9RHOB</name>
<dbReference type="InterPro" id="IPR050161">
    <property type="entry name" value="Siro_Cobalamin_biosynth"/>
</dbReference>
<accession>A0A4P7HIH9</accession>
<evidence type="ECO:0000256" key="2">
    <source>
        <dbReference type="ARBA" id="ARBA00005879"/>
    </source>
</evidence>
<evidence type="ECO:0000313" key="10">
    <source>
        <dbReference type="Proteomes" id="UP000296374"/>
    </source>
</evidence>
<evidence type="ECO:0000256" key="3">
    <source>
        <dbReference type="ARBA" id="ARBA00022573"/>
    </source>
</evidence>
<dbReference type="CDD" id="cd11641">
    <property type="entry name" value="Precorrin-4_C11-MT"/>
    <property type="match status" value="1"/>
</dbReference>
<dbReference type="AlphaFoldDB" id="A0A4P7HIH9"/>
<comment type="pathway">
    <text evidence="1">Cofactor biosynthesis; adenosylcobalamin biosynthesis.</text>
</comment>
<dbReference type="PANTHER" id="PTHR45790">
    <property type="entry name" value="SIROHEME SYNTHASE-RELATED"/>
    <property type="match status" value="1"/>
</dbReference>
<organism evidence="9 10">
    <name type="scientific">Paracoccus liaowanqingii</name>
    <dbReference type="NCBI Taxonomy" id="2560053"/>
    <lineage>
        <taxon>Bacteria</taxon>
        <taxon>Pseudomonadati</taxon>
        <taxon>Pseudomonadota</taxon>
        <taxon>Alphaproteobacteria</taxon>
        <taxon>Rhodobacterales</taxon>
        <taxon>Paracoccaceae</taxon>
        <taxon>Paracoccus</taxon>
    </lineage>
</organism>
<dbReference type="Gene3D" id="3.30.950.10">
    <property type="entry name" value="Methyltransferase, Cobalt-precorrin-4 Transmethylase, Domain 2"/>
    <property type="match status" value="1"/>
</dbReference>
<evidence type="ECO:0000256" key="7">
    <source>
        <dbReference type="RuleBase" id="RU003960"/>
    </source>
</evidence>
<dbReference type="InterPro" id="IPR035996">
    <property type="entry name" value="4pyrrol_Methylase_sf"/>
</dbReference>
<evidence type="ECO:0000256" key="6">
    <source>
        <dbReference type="ARBA" id="ARBA00022691"/>
    </source>
</evidence>
<sequence>MTVHFIGAGPGAPDLITLRGRDLIAACPVCLYAGSLVPTALLDHCPPGARIVNTAPLSLDAIIDEMATAHAAGQDVARLHSGDLSVWSAMGEQLRRLRARGIPFDVTPGVPAFAAAAAALQAELTLPGIAQSVVLTRTPGRASTMPERETLERFAATGATLAIHLSIHALDRVVADLTPHYGADCPVAVVWRASWPDQRIIRTTLARAQGDAQGIDRTALILVGPALAAQGFEDSRLYAADYDRRYRPVGADPRFPE</sequence>
<dbReference type="Pfam" id="PF00590">
    <property type="entry name" value="TP_methylase"/>
    <property type="match status" value="1"/>
</dbReference>
<keyword evidence="4 7" id="KW-0489">Methyltransferase</keyword>
<dbReference type="SUPFAM" id="SSF53790">
    <property type="entry name" value="Tetrapyrrole methylase"/>
    <property type="match status" value="1"/>
</dbReference>
<evidence type="ECO:0000256" key="1">
    <source>
        <dbReference type="ARBA" id="ARBA00004953"/>
    </source>
</evidence>
<reference evidence="10" key="1">
    <citation type="submission" date="2019-03" db="EMBL/GenBank/DDBJ databases">
        <authorList>
            <person name="Li J."/>
        </authorList>
    </citation>
    <scope>NUCLEOTIDE SEQUENCE [LARGE SCALE GENOMIC DNA]</scope>
    <source>
        <strain evidence="10">2251</strain>
    </source>
</reference>
<dbReference type="RefSeq" id="WP_135311729.1">
    <property type="nucleotide sequence ID" value="NZ_CP038439.1"/>
</dbReference>
<keyword evidence="6" id="KW-0949">S-adenosyl-L-methionine</keyword>
<dbReference type="GO" id="GO:0046026">
    <property type="term" value="F:precorrin-4 C11-methyltransferase activity"/>
    <property type="evidence" value="ECO:0007669"/>
    <property type="project" value="UniProtKB-EC"/>
</dbReference>
<dbReference type="EC" id="2.1.1.133" evidence="9"/>
<dbReference type="InterPro" id="IPR006362">
    <property type="entry name" value="Cbl_synth_CobM/CibF"/>
</dbReference>
<dbReference type="PANTHER" id="PTHR45790:SF4">
    <property type="entry name" value="COBALT-PRECORRIN-4 C(11)-METHYLTRANSFERASE"/>
    <property type="match status" value="1"/>
</dbReference>
<dbReference type="InterPro" id="IPR014776">
    <property type="entry name" value="4pyrrole_Mease_sub2"/>
</dbReference>
<dbReference type="GO" id="GO:0032259">
    <property type="term" value="P:methylation"/>
    <property type="evidence" value="ECO:0007669"/>
    <property type="project" value="UniProtKB-KW"/>
</dbReference>
<dbReference type="GO" id="GO:0009236">
    <property type="term" value="P:cobalamin biosynthetic process"/>
    <property type="evidence" value="ECO:0007669"/>
    <property type="project" value="UniProtKB-UniPathway"/>
</dbReference>
<comment type="similarity">
    <text evidence="2 7">Belongs to the precorrin methyltransferase family.</text>
</comment>
<evidence type="ECO:0000256" key="4">
    <source>
        <dbReference type="ARBA" id="ARBA00022603"/>
    </source>
</evidence>
<dbReference type="InterPro" id="IPR000878">
    <property type="entry name" value="4pyrrol_Mease"/>
</dbReference>
<proteinExistence type="inferred from homology"/>
<dbReference type="PROSITE" id="PS00840">
    <property type="entry name" value="SUMT_2"/>
    <property type="match status" value="1"/>
</dbReference>
<dbReference type="EMBL" id="CP038439">
    <property type="protein sequence ID" value="QBX33430.1"/>
    <property type="molecule type" value="Genomic_DNA"/>
</dbReference>
<dbReference type="NCBIfam" id="TIGR01465">
    <property type="entry name" value="cobM_cbiF"/>
    <property type="match status" value="1"/>
</dbReference>
<dbReference type="KEGG" id="plia:E4191_00885"/>
<dbReference type="InterPro" id="IPR014777">
    <property type="entry name" value="4pyrrole_Mease_sub1"/>
</dbReference>
<protein>
    <submittedName>
        <fullName evidence="9">Precorrin-4 C(11)-methyltransferase</fullName>
        <ecNumber evidence="9">2.1.1.133</ecNumber>
    </submittedName>
</protein>
<evidence type="ECO:0000259" key="8">
    <source>
        <dbReference type="Pfam" id="PF00590"/>
    </source>
</evidence>